<feature type="compositionally biased region" description="Low complexity" evidence="1">
    <location>
        <begin position="149"/>
        <end position="167"/>
    </location>
</feature>
<evidence type="ECO:0000313" key="3">
    <source>
        <dbReference type="Proteomes" id="UP000784294"/>
    </source>
</evidence>
<organism evidence="2 3">
    <name type="scientific">Protopolystoma xenopodis</name>
    <dbReference type="NCBI Taxonomy" id="117903"/>
    <lineage>
        <taxon>Eukaryota</taxon>
        <taxon>Metazoa</taxon>
        <taxon>Spiralia</taxon>
        <taxon>Lophotrochozoa</taxon>
        <taxon>Platyhelminthes</taxon>
        <taxon>Monogenea</taxon>
        <taxon>Polyopisthocotylea</taxon>
        <taxon>Polystomatidea</taxon>
        <taxon>Polystomatidae</taxon>
        <taxon>Protopolystoma</taxon>
    </lineage>
</organism>
<keyword evidence="3" id="KW-1185">Reference proteome</keyword>
<gene>
    <name evidence="2" type="ORF">PXEA_LOCUS20640</name>
</gene>
<evidence type="ECO:0000313" key="2">
    <source>
        <dbReference type="EMBL" id="VEL27200.1"/>
    </source>
</evidence>
<reference evidence="2" key="1">
    <citation type="submission" date="2018-11" db="EMBL/GenBank/DDBJ databases">
        <authorList>
            <consortium name="Pathogen Informatics"/>
        </authorList>
    </citation>
    <scope>NUCLEOTIDE SEQUENCE</scope>
</reference>
<comment type="caution">
    <text evidence="2">The sequence shown here is derived from an EMBL/GenBank/DDBJ whole genome shotgun (WGS) entry which is preliminary data.</text>
</comment>
<evidence type="ECO:0000256" key="1">
    <source>
        <dbReference type="SAM" id="MobiDB-lite"/>
    </source>
</evidence>
<sequence length="329" mass="34927">MDTQSRIPKSGSESTIAETLSSYVLGSASINISPAITGLSISSYFSHSRTEQGCCSPPPPALSPASLSPNHHSNSNSNLPPSPSASPPIIVAETAIRLCNTQGSGNSSHSDTNRYPPKLISMANTLATVSASRCASISGVRVDIPKHYTSSCSSTSTSSSSSSTSDSLLDPRTSKVMCNGLSNNLPILEKMALDLNSGGVIRSITVPEQAVDLALKANPNELQQQVTQNSHDEKVMDETAENIAYASNSLTKGGKRKAINVGKRKNAKRSKAAKYRKEDSDSDFEFLPGKTISRLKKVGGISGRISTGESLMQRIKAKTKTRHSHCYVE</sequence>
<proteinExistence type="predicted"/>
<name>A0A448X3N0_9PLAT</name>
<dbReference type="AlphaFoldDB" id="A0A448X3N0"/>
<protein>
    <submittedName>
        <fullName evidence="2">Uncharacterized protein</fullName>
    </submittedName>
</protein>
<feature type="region of interest" description="Disordered" evidence="1">
    <location>
        <begin position="148"/>
        <end position="171"/>
    </location>
</feature>
<dbReference type="EMBL" id="CAAALY010085600">
    <property type="protein sequence ID" value="VEL27200.1"/>
    <property type="molecule type" value="Genomic_DNA"/>
</dbReference>
<accession>A0A448X3N0</accession>
<dbReference type="Proteomes" id="UP000784294">
    <property type="component" value="Unassembled WGS sequence"/>
</dbReference>
<feature type="region of interest" description="Disordered" evidence="1">
    <location>
        <begin position="52"/>
        <end position="87"/>
    </location>
</feature>
<feature type="compositionally biased region" description="Low complexity" evidence="1">
    <location>
        <begin position="63"/>
        <end position="79"/>
    </location>
</feature>